<evidence type="ECO:0000259" key="8">
    <source>
        <dbReference type="PROSITE" id="PS51775"/>
    </source>
</evidence>
<evidence type="ECO:0000313" key="10">
    <source>
        <dbReference type="Proteomes" id="UP000634136"/>
    </source>
</evidence>
<feature type="coiled-coil region" evidence="5">
    <location>
        <begin position="622"/>
        <end position="649"/>
    </location>
</feature>
<evidence type="ECO:0000256" key="2">
    <source>
        <dbReference type="ARBA" id="ARBA00022692"/>
    </source>
</evidence>
<feature type="region of interest" description="Disordered" evidence="6">
    <location>
        <begin position="394"/>
        <end position="417"/>
    </location>
</feature>
<sequence>MATGGTTSVKTKRIRSFTTVLASAACEWFLIFLLLINAVVSYLLTKFASYCDLQAPCVLCSRLDRVISGEKLGNYQNILCSKHKSEISSLVSCHIHDKVSDGHGMCDDCLLSFIPKDKHHLKTHRLLVGKLGLDLGGCGFPNSVLSRDNFNGPVGSKICTCCGKLWNSGQNAQKSLLLKSSGTPDFKLDFPLPDVSRQSCPNHQDNLKKISDKSSALTKKSLSSLSFGEYTDLNLASDSESEFAFSDDDDVGSLIRGNIEARNSHVSQFTSVFPLEISDSNPVKPNSNSLENEPLILYPCVEPNISKYHKVNFTGSVAVNDYGLGEINWQQVCQKSSNSELPELITLNEASPSPDGVAIPNGEHEEIKNTCLSQNTIPAALPEVMTSDTRTLVGVSPKKSADDTPPSGIECLSEKNEEGLEKITTRAETSIETAQHGNDSALSNPRHDNSSDMKEVSVTNKESEVTDSVKEHPTPDEVTRVNKELKLSPSHNYSPRGINISSFVPVSSPEIETNTSSFIGTQELQKSASVESGLESLEGSSVSEIEGESIVDRLKRQVEHDKKCMSALYKELEAERNASAIAANESMAMITRLQEEKAVLHMEALQYLRMMDEQAEYDGDALDKANDLLAEKEKEIQDLEAELEFYRLYVDDEAMGQNMLKKMSDSKGENVSVQSFSVPPINVSSNSNIAEASEVCDESVVDETSFEFEDERLYISNCLLSLEKKLREISYNGISSDMHNGRPEIFEESKYDQQGSSNGEGPELDSQTDNNDLSKTKDFSTPNGSLTDQAGSVASENDNCSPSNKEKNHSASVGQKNSIQRNDVDLVALENEISDLHERLEALEADHDLLEHILRSLQHENDGLQFVREIAHQLQELRTIRTTLRW</sequence>
<accession>A0A834SHR7</accession>
<dbReference type="Pfam" id="PF04576">
    <property type="entry name" value="Zein-binding"/>
    <property type="match status" value="1"/>
</dbReference>
<feature type="transmembrane region" description="Helical" evidence="7">
    <location>
        <begin position="20"/>
        <end position="44"/>
    </location>
</feature>
<gene>
    <name evidence="9" type="ORF">G2W53_043781</name>
</gene>
<dbReference type="InterPro" id="IPR007656">
    <property type="entry name" value="GTD-bd"/>
</dbReference>
<feature type="coiled-coil region" evidence="5">
    <location>
        <begin position="819"/>
        <end position="860"/>
    </location>
</feature>
<dbReference type="Proteomes" id="UP000634136">
    <property type="component" value="Unassembled WGS sequence"/>
</dbReference>
<feature type="region of interest" description="Disordered" evidence="6">
    <location>
        <begin position="431"/>
        <end position="477"/>
    </location>
</feature>
<dbReference type="AlphaFoldDB" id="A0A834SHR7"/>
<dbReference type="InterPro" id="IPR039306">
    <property type="entry name" value="MYOB"/>
</dbReference>
<reference evidence="9" key="1">
    <citation type="submission" date="2020-09" db="EMBL/GenBank/DDBJ databases">
        <title>Genome-Enabled Discovery of Anthraquinone Biosynthesis in Senna tora.</title>
        <authorList>
            <person name="Kang S.-H."/>
            <person name="Pandey R.P."/>
            <person name="Lee C.-M."/>
            <person name="Sim J.-S."/>
            <person name="Jeong J.-T."/>
            <person name="Choi B.-S."/>
            <person name="Jung M."/>
            <person name="Ginzburg D."/>
            <person name="Zhao K."/>
            <person name="Won S.Y."/>
            <person name="Oh T.-J."/>
            <person name="Yu Y."/>
            <person name="Kim N.-H."/>
            <person name="Lee O.R."/>
            <person name="Lee T.-H."/>
            <person name="Bashyal P."/>
            <person name="Kim T.-S."/>
            <person name="Lee W.-H."/>
            <person name="Kawkins C."/>
            <person name="Kim C.-K."/>
            <person name="Kim J.S."/>
            <person name="Ahn B.O."/>
            <person name="Rhee S.Y."/>
            <person name="Sohng J.K."/>
        </authorList>
    </citation>
    <scope>NUCLEOTIDE SEQUENCE</scope>
    <source>
        <tissue evidence="9">Leaf</tissue>
    </source>
</reference>
<keyword evidence="5" id="KW-0175">Coiled coil</keyword>
<proteinExistence type="predicted"/>
<evidence type="ECO:0000256" key="4">
    <source>
        <dbReference type="ARBA" id="ARBA00023136"/>
    </source>
</evidence>
<comment type="subcellular location">
    <subcellularLocation>
        <location evidence="1">Membrane</location>
        <topology evidence="1">Single-pass membrane protein</topology>
    </subcellularLocation>
</comment>
<feature type="domain" description="GTD-binding" evidence="8">
    <location>
        <begin position="549"/>
        <end position="647"/>
    </location>
</feature>
<name>A0A834SHR7_9FABA</name>
<evidence type="ECO:0000256" key="5">
    <source>
        <dbReference type="SAM" id="Coils"/>
    </source>
</evidence>
<dbReference type="GO" id="GO:0016020">
    <property type="term" value="C:membrane"/>
    <property type="evidence" value="ECO:0007669"/>
    <property type="project" value="UniProtKB-SubCell"/>
</dbReference>
<comment type="caution">
    <text evidence="9">The sequence shown here is derived from an EMBL/GenBank/DDBJ whole genome shotgun (WGS) entry which is preliminary data.</text>
</comment>
<feature type="compositionally biased region" description="Polar residues" evidence="6">
    <location>
        <begin position="752"/>
        <end position="771"/>
    </location>
</feature>
<evidence type="ECO:0000256" key="7">
    <source>
        <dbReference type="SAM" id="Phobius"/>
    </source>
</evidence>
<keyword evidence="3 7" id="KW-1133">Transmembrane helix</keyword>
<organism evidence="9 10">
    <name type="scientific">Senna tora</name>
    <dbReference type="NCBI Taxonomy" id="362788"/>
    <lineage>
        <taxon>Eukaryota</taxon>
        <taxon>Viridiplantae</taxon>
        <taxon>Streptophyta</taxon>
        <taxon>Embryophyta</taxon>
        <taxon>Tracheophyta</taxon>
        <taxon>Spermatophyta</taxon>
        <taxon>Magnoliopsida</taxon>
        <taxon>eudicotyledons</taxon>
        <taxon>Gunneridae</taxon>
        <taxon>Pentapetalae</taxon>
        <taxon>rosids</taxon>
        <taxon>fabids</taxon>
        <taxon>Fabales</taxon>
        <taxon>Fabaceae</taxon>
        <taxon>Caesalpinioideae</taxon>
        <taxon>Cassia clade</taxon>
        <taxon>Senna</taxon>
    </lineage>
</organism>
<feature type="compositionally biased region" description="Basic and acidic residues" evidence="6">
    <location>
        <begin position="445"/>
        <end position="477"/>
    </location>
</feature>
<dbReference type="PROSITE" id="PS51775">
    <property type="entry name" value="GTD_BINDING"/>
    <property type="match status" value="1"/>
</dbReference>
<keyword evidence="2 7" id="KW-0812">Transmembrane</keyword>
<evidence type="ECO:0000313" key="9">
    <source>
        <dbReference type="EMBL" id="KAF7804670.1"/>
    </source>
</evidence>
<feature type="compositionally biased region" description="Polar residues" evidence="6">
    <location>
        <begin position="431"/>
        <end position="443"/>
    </location>
</feature>
<feature type="compositionally biased region" description="Polar residues" evidence="6">
    <location>
        <begin position="779"/>
        <end position="803"/>
    </location>
</feature>
<evidence type="ECO:0000256" key="1">
    <source>
        <dbReference type="ARBA" id="ARBA00004167"/>
    </source>
</evidence>
<keyword evidence="10" id="KW-1185">Reference proteome</keyword>
<evidence type="ECO:0000256" key="6">
    <source>
        <dbReference type="SAM" id="MobiDB-lite"/>
    </source>
</evidence>
<feature type="region of interest" description="Disordered" evidence="6">
    <location>
        <begin position="749"/>
        <end position="818"/>
    </location>
</feature>
<dbReference type="OrthoDB" id="1047602at2759"/>
<protein>
    <submittedName>
        <fullName evidence="9">Putative myosin-binding protein 4 isoform X1</fullName>
    </submittedName>
</protein>
<dbReference type="EMBL" id="JAAIUW010000013">
    <property type="protein sequence ID" value="KAF7804670.1"/>
    <property type="molecule type" value="Genomic_DNA"/>
</dbReference>
<dbReference type="PANTHER" id="PTHR31448:SF39">
    <property type="entry name" value="MYOSIN-BINDING PROTEIN 4-RELATED"/>
    <property type="match status" value="1"/>
</dbReference>
<dbReference type="PANTHER" id="PTHR31448">
    <property type="entry name" value="MYOSIN-BINDING PROTEIN 2"/>
    <property type="match status" value="1"/>
</dbReference>
<keyword evidence="4 7" id="KW-0472">Membrane</keyword>
<dbReference type="GO" id="GO:0080115">
    <property type="term" value="F:myosin XI tail binding"/>
    <property type="evidence" value="ECO:0007669"/>
    <property type="project" value="UniProtKB-ARBA"/>
</dbReference>
<evidence type="ECO:0000256" key="3">
    <source>
        <dbReference type="ARBA" id="ARBA00022989"/>
    </source>
</evidence>